<name>A0A5B9DEA2_9ARCH</name>
<sequence>MLKIGGKTLPTSLYSNYLFNYLKDYFCRAVIETTKMIGKKIWRIKKKNMDLFEQDTIL</sequence>
<proteinExistence type="predicted"/>
<dbReference type="AlphaFoldDB" id="A0A5B9DEA2"/>
<accession>A0A5B9DEA2</accession>
<dbReference type="EMBL" id="CP042905">
    <property type="protein sequence ID" value="QEE17578.1"/>
    <property type="molecule type" value="Genomic_DNA"/>
</dbReference>
<evidence type="ECO:0000313" key="1">
    <source>
        <dbReference type="EMBL" id="QEE17578.1"/>
    </source>
</evidence>
<gene>
    <name evidence="1" type="ORF">DSAG12_03415</name>
</gene>
<reference evidence="1" key="1">
    <citation type="journal article" date="2020" name="Nature">
        <title>Isolation of an archaeon at the prokaryote-eukaryote interface.</title>
        <authorList>
            <person name="Imachi H."/>
            <person name="Nobu M.K."/>
            <person name="Nakahara N."/>
            <person name="Morono Y."/>
            <person name="Ogawara M."/>
            <person name="Takaki Y."/>
            <person name="Takano Y."/>
            <person name="Uematsu K."/>
            <person name="Ikuta T."/>
            <person name="Ito M."/>
            <person name="Matsui Y."/>
            <person name="Miyazaki M."/>
            <person name="Murata K."/>
            <person name="Saito Y."/>
            <person name="Sakai S."/>
            <person name="Song C."/>
            <person name="Tasumi E."/>
            <person name="Yamanaka Y."/>
            <person name="Yamaguchi T."/>
            <person name="Kamagata Y."/>
            <person name="Tamaki H."/>
            <person name="Takai K."/>
        </authorList>
    </citation>
    <scope>NUCLEOTIDE SEQUENCE [LARGE SCALE GENOMIC DNA]</scope>
    <source>
        <strain evidence="1">MK-D1</strain>
    </source>
</reference>
<organism evidence="1">
    <name type="scientific">Promethearchaeum syntrophicum</name>
    <dbReference type="NCBI Taxonomy" id="2594042"/>
    <lineage>
        <taxon>Archaea</taxon>
        <taxon>Promethearchaeati</taxon>
        <taxon>Promethearchaeota</taxon>
        <taxon>Promethearchaeia</taxon>
        <taxon>Promethearchaeales</taxon>
        <taxon>Promethearchaeaceae</taxon>
        <taxon>Promethearchaeum</taxon>
    </lineage>
</organism>
<protein>
    <submittedName>
        <fullName evidence="1">Uncharacterized protein</fullName>
    </submittedName>
</protein>